<accession>A0A926HMI9</accession>
<feature type="transmembrane region" description="Helical" evidence="1">
    <location>
        <begin position="49"/>
        <end position="67"/>
    </location>
</feature>
<sequence>MNFFQAALLVLLYIIAGAVVGAALGALLNLLGVVPRMAQALRVRMPSNAWGGCIALGAFALSLLSLTQPHWNLAPAFGALPGLMLGIFVGILAAALAESLEFISLGIRRLRMMNTARYLIGGIILGKLAASLLFWLYPLY</sequence>
<evidence type="ECO:0000313" key="3">
    <source>
        <dbReference type="Proteomes" id="UP000654279"/>
    </source>
</evidence>
<dbReference type="Proteomes" id="UP000654279">
    <property type="component" value="Unassembled WGS sequence"/>
</dbReference>
<keyword evidence="1" id="KW-1133">Transmembrane helix</keyword>
<keyword evidence="3" id="KW-1185">Reference proteome</keyword>
<name>A0A926HMI9_9FIRM</name>
<evidence type="ECO:0000313" key="2">
    <source>
        <dbReference type="EMBL" id="MBC8529594.1"/>
    </source>
</evidence>
<protein>
    <submittedName>
        <fullName evidence="2">Stage V sporulation protein AB</fullName>
    </submittedName>
</protein>
<keyword evidence="1" id="KW-0812">Transmembrane</keyword>
<organism evidence="2 3">
    <name type="scientific">Luoshenia tenuis</name>
    <dbReference type="NCBI Taxonomy" id="2763654"/>
    <lineage>
        <taxon>Bacteria</taxon>
        <taxon>Bacillati</taxon>
        <taxon>Bacillota</taxon>
        <taxon>Clostridia</taxon>
        <taxon>Christensenellales</taxon>
        <taxon>Christensenellaceae</taxon>
        <taxon>Luoshenia</taxon>
    </lineage>
</organism>
<comment type="caution">
    <text evidence="2">The sequence shown here is derived from an EMBL/GenBank/DDBJ whole genome shotgun (WGS) entry which is preliminary data.</text>
</comment>
<reference evidence="2" key="1">
    <citation type="submission" date="2020-08" db="EMBL/GenBank/DDBJ databases">
        <title>Genome public.</title>
        <authorList>
            <person name="Liu C."/>
            <person name="Sun Q."/>
        </authorList>
    </citation>
    <scope>NUCLEOTIDE SEQUENCE</scope>
    <source>
        <strain evidence="2">NSJ-44</strain>
    </source>
</reference>
<proteinExistence type="predicted"/>
<dbReference type="Pfam" id="PF13782">
    <property type="entry name" value="SpoVAB"/>
    <property type="match status" value="1"/>
</dbReference>
<evidence type="ECO:0000256" key="1">
    <source>
        <dbReference type="SAM" id="Phobius"/>
    </source>
</evidence>
<dbReference type="AlphaFoldDB" id="A0A926HMI9"/>
<keyword evidence="1" id="KW-0472">Membrane</keyword>
<feature type="transmembrane region" description="Helical" evidence="1">
    <location>
        <begin position="73"/>
        <end position="97"/>
    </location>
</feature>
<dbReference type="RefSeq" id="WP_249285413.1">
    <property type="nucleotide sequence ID" value="NZ_JACRSO010000003.1"/>
</dbReference>
<feature type="transmembrane region" description="Helical" evidence="1">
    <location>
        <begin position="6"/>
        <end position="28"/>
    </location>
</feature>
<feature type="transmembrane region" description="Helical" evidence="1">
    <location>
        <begin position="118"/>
        <end position="137"/>
    </location>
</feature>
<gene>
    <name evidence="2" type="ORF">H8699_09165</name>
</gene>
<dbReference type="EMBL" id="JACRSO010000003">
    <property type="protein sequence ID" value="MBC8529594.1"/>
    <property type="molecule type" value="Genomic_DNA"/>
</dbReference>
<dbReference type="InterPro" id="IPR020144">
    <property type="entry name" value="SpoVAB"/>
</dbReference>